<evidence type="ECO:0000259" key="5">
    <source>
        <dbReference type="Pfam" id="PF24883"/>
    </source>
</evidence>
<accession>A0A179IFX1</accession>
<feature type="compositionally biased region" description="Polar residues" evidence="3">
    <location>
        <begin position="70"/>
        <end position="83"/>
    </location>
</feature>
<dbReference type="InterPro" id="IPR031359">
    <property type="entry name" value="NACHT_N"/>
</dbReference>
<feature type="compositionally biased region" description="Polar residues" evidence="3">
    <location>
        <begin position="184"/>
        <end position="199"/>
    </location>
</feature>
<evidence type="ECO:0000256" key="2">
    <source>
        <dbReference type="ARBA" id="ARBA00022737"/>
    </source>
</evidence>
<feature type="domain" description="Nephrocystin 3-like N-terminal" evidence="5">
    <location>
        <begin position="468"/>
        <end position="628"/>
    </location>
</feature>
<dbReference type="SUPFAM" id="SSF50969">
    <property type="entry name" value="YVTN repeat-like/Quinoprotein amine dehydrogenase"/>
    <property type="match status" value="1"/>
</dbReference>
<evidence type="ECO:0000313" key="7">
    <source>
        <dbReference type="Proteomes" id="UP000243081"/>
    </source>
</evidence>
<dbReference type="SUPFAM" id="SSF52540">
    <property type="entry name" value="P-loop containing nucleoside triphosphate hydrolases"/>
    <property type="match status" value="1"/>
</dbReference>
<feature type="region of interest" description="Disordered" evidence="3">
    <location>
        <begin position="180"/>
        <end position="200"/>
    </location>
</feature>
<dbReference type="Gene3D" id="3.40.50.300">
    <property type="entry name" value="P-loop containing nucleotide triphosphate hydrolases"/>
    <property type="match status" value="1"/>
</dbReference>
<feature type="compositionally biased region" description="Polar residues" evidence="3">
    <location>
        <begin position="96"/>
        <end position="105"/>
    </location>
</feature>
<comment type="caution">
    <text evidence="6">The sequence shown here is derived from an EMBL/GenBank/DDBJ whole genome shotgun (WGS) entry which is preliminary data.</text>
</comment>
<reference evidence="6 7" key="1">
    <citation type="submission" date="2016-03" db="EMBL/GenBank/DDBJ databases">
        <title>Fine-scale spatial genetic structure of a fungal parasite of coffee scale insects.</title>
        <authorList>
            <person name="Jackson D."/>
            <person name="Zemenick K.A."/>
            <person name="Malloure B."/>
            <person name="Quandt C.A."/>
            <person name="James T.Y."/>
        </authorList>
    </citation>
    <scope>NUCLEOTIDE SEQUENCE [LARGE SCALE GENOMIC DNA]</scope>
    <source>
        <strain evidence="6 7">UM487</strain>
    </source>
</reference>
<evidence type="ECO:0000313" key="6">
    <source>
        <dbReference type="EMBL" id="OAR00404.1"/>
    </source>
</evidence>
<dbReference type="Pfam" id="PF24883">
    <property type="entry name" value="NPHP3_N"/>
    <property type="match status" value="1"/>
</dbReference>
<keyword evidence="7" id="KW-1185">Reference proteome</keyword>
<dbReference type="PANTHER" id="PTHR19848:SF8">
    <property type="entry name" value="F-BOX AND WD REPEAT DOMAIN CONTAINING 7"/>
    <property type="match status" value="1"/>
</dbReference>
<dbReference type="Pfam" id="PF17100">
    <property type="entry name" value="NACHT_N"/>
    <property type="match status" value="1"/>
</dbReference>
<dbReference type="PANTHER" id="PTHR19848">
    <property type="entry name" value="WD40 REPEAT PROTEIN"/>
    <property type="match status" value="1"/>
</dbReference>
<evidence type="ECO:0000259" key="4">
    <source>
        <dbReference type="Pfam" id="PF17100"/>
    </source>
</evidence>
<dbReference type="EMBL" id="LUKN01001730">
    <property type="protein sequence ID" value="OAR00404.1"/>
    <property type="molecule type" value="Genomic_DNA"/>
</dbReference>
<feature type="compositionally biased region" description="Polar residues" evidence="3">
    <location>
        <begin position="30"/>
        <end position="48"/>
    </location>
</feature>
<feature type="domain" description="NWD NACHT-NTPase N-terminal" evidence="4">
    <location>
        <begin position="151"/>
        <end position="372"/>
    </location>
</feature>
<feature type="region of interest" description="Disordered" evidence="3">
    <location>
        <begin position="28"/>
        <end position="87"/>
    </location>
</feature>
<keyword evidence="2" id="KW-0677">Repeat</keyword>
<dbReference type="SUPFAM" id="SSF69322">
    <property type="entry name" value="Tricorn protease domain 2"/>
    <property type="match status" value="1"/>
</dbReference>
<dbReference type="OMA" id="GFRICHE"/>
<feature type="region of interest" description="Disordered" evidence="3">
    <location>
        <begin position="120"/>
        <end position="144"/>
    </location>
</feature>
<sequence>MPRSNNEPHPRIRDKARAVAHGGLQWLKAKSSSTSRLPSLAGSCNTEPGSDIGDDGTRPGHAQAAPVEAQTKSSTAEDAQQEQPRVDATAANLQLSEETSTSWSDGAQKEPDTVLTDCENEQEAQRHETAGEAAHPPQEADSDDAGLEVVESLWDRAYVTLRNQKKDLVTDYEALLSRELPPTQRASGEQADGNTMTDQKQLHEITSRGLERMEKHKATYTIFGETFVVKDQVAQASQFLLGLKDFVSDAIKVSPEASLAWAGVCIILPLFTNPSTADEAQSSGFGYVTSRIRFYVHFEELLWPKDMTIPDESRKVLEDLIEDLYVKILMFQLTSIIRFYRGWLKQLGRDMFQYDGWKSMLESVKEAERTMKAEFMALNDAATVDALAKMTKSADEHTELLKSHLSLQQRQLELVSELVRVSKKTNESVEASQSSLHLPIIGDARFDSAAVQDLPRCLEGTRGSVKARINTWIDYKTDTNLFWLCGPAGTGKTTVARTVADWSLIEGRLAATHFFSSKREGNELYKLFPTLASQFAKHIPEYKALVRKELANDPEGELAKRSLSAQYGLLFERPLANLVTMEKLGPQLIVIDSLDECGDKDHVYDLLELLVKLGKTPQFRLCILLTSRSTDEIDAAFGRLQEMDVPVETLDLHLHYSKESREDVKIYLEAMLKDVKKRRRVRQEPWPDAAQMEQVVEAATTPSPLFIYASTLEGFLMTDKQGRTPRTQLEKWLLESSHASSQLSKTYKPVLQDVFQLGADDSLSGNLGDEVLYGHHLLSAIILGAQPLSTAALAGLLGSSIDVTTEWLIGLRAVLDVRQDSDAPVQLLHKSFSDYMLDGASGGFRICHEAAHEFMAGKCFTRMRDGGLKRNICRLDTDGRCAADVDRQIVADYIPEDLGFAAKYCLFHVNLSGQQAQNLDDVYDFLTTQLLQWLEALSLLGSLDNAVLDMTTLAAALAQDDDERRSFVQDASRFVLSHSATIAIAPLQVYTAALLFSPVQSLVKQKYQALETEELQCAIPLPPLAKNWSWHSQTLEPPSQQSLIEFGLALSKDGSNLAAVFTNVIHIYSTTTWQVLRTFQTSAQRSSRALDQVTSSTFTRDGCQLVTISLSHDTEYWDWSKGIQTGSLPCIHKVIECIKLSDDDAQLVHFTYDGELMVQDVATGAVIKSISVMDTLLCEDGIKDYGSFLAVIGNSGETRRYLAGQSFGGVSSGYEAAVAYSVCGRWIAHAGNGALRIYDAKDAQLLRSSTFSPGSVMARSPSMLSFFEGGSRLSQATCDGKLRIWDVEKLTVMMNLDIYSAESFFTLHLEHRNQILTVMRDGIQVLDMAQLPTSPSLENDPDLHCEEHHWPCIPRIITTSPKGTARVWDITNGSCIRAFDLDTKETPSPRASEFFAMSANGRHLVSSVSANELQILDIETGSCLSVINWTLYEMINAYSPDGRYLVALGYNPDHGAPVVTRIMDVGSQAADQSVKATVLSNGHTLDSGRYTFSPDSKTLAARSEADFVHVWREATGWQCVERVDPGGRPTQLAFSPDGRRLAVCTTSKLISVWDLAGASAELIAEGRGMSLEGADQRQMLFSESGQHLGFYDDEDRFLIWDIASGAFVKQLQLDGRQQCLLGRRKQPPTGSTPFTFYGVEGSAAILSFVMGETTCVSTLNGVGRFGPDGQELPCEGYSLSADHKWVTKAGVKTMFIPQEYSDVKQPIIFGSILILYGYRDVRLFRLK</sequence>
<evidence type="ECO:0000256" key="3">
    <source>
        <dbReference type="SAM" id="MobiDB-lite"/>
    </source>
</evidence>
<dbReference type="Gene3D" id="2.130.10.10">
    <property type="entry name" value="YVTN repeat-like/Quinoprotein amine dehydrogenase"/>
    <property type="match status" value="4"/>
</dbReference>
<dbReference type="OrthoDB" id="674604at2759"/>
<dbReference type="InterPro" id="IPR011044">
    <property type="entry name" value="Quino_amine_DH_bsu"/>
</dbReference>
<keyword evidence="1" id="KW-0853">WD repeat</keyword>
<evidence type="ECO:0000256" key="1">
    <source>
        <dbReference type="ARBA" id="ARBA00022574"/>
    </source>
</evidence>
<feature type="region of interest" description="Disordered" evidence="3">
    <location>
        <begin position="96"/>
        <end position="115"/>
    </location>
</feature>
<name>A0A179IFX1_CORDF</name>
<organism evidence="6 7">
    <name type="scientific">Cordyceps confragosa</name>
    <name type="common">Lecanicillium lecanii</name>
    <dbReference type="NCBI Taxonomy" id="2714763"/>
    <lineage>
        <taxon>Eukaryota</taxon>
        <taxon>Fungi</taxon>
        <taxon>Dikarya</taxon>
        <taxon>Ascomycota</taxon>
        <taxon>Pezizomycotina</taxon>
        <taxon>Sordariomycetes</taxon>
        <taxon>Hypocreomycetidae</taxon>
        <taxon>Hypocreales</taxon>
        <taxon>Cordycipitaceae</taxon>
        <taxon>Akanthomyces</taxon>
    </lineage>
</organism>
<protein>
    <submittedName>
        <fullName evidence="6">Uncharacterized protein</fullName>
    </submittedName>
</protein>
<proteinExistence type="predicted"/>
<dbReference type="Proteomes" id="UP000243081">
    <property type="component" value="Unassembled WGS sequence"/>
</dbReference>
<dbReference type="InterPro" id="IPR015943">
    <property type="entry name" value="WD40/YVTN_repeat-like_dom_sf"/>
</dbReference>
<dbReference type="SMART" id="SM00320">
    <property type="entry name" value="WD40"/>
    <property type="match status" value="3"/>
</dbReference>
<dbReference type="InterPro" id="IPR001680">
    <property type="entry name" value="WD40_rpt"/>
</dbReference>
<gene>
    <name evidence="6" type="ORF">LLEC1_01355</name>
</gene>
<dbReference type="InterPro" id="IPR027417">
    <property type="entry name" value="P-loop_NTPase"/>
</dbReference>
<dbReference type="InterPro" id="IPR056884">
    <property type="entry name" value="NPHP3-like_N"/>
</dbReference>